<dbReference type="AlphaFoldDB" id="A0A1D9PS33"/>
<accession>A0A1D9PS33</accession>
<feature type="compositionally biased region" description="Basic and acidic residues" evidence="1">
    <location>
        <begin position="232"/>
        <end position="252"/>
    </location>
</feature>
<feature type="region of interest" description="Disordered" evidence="1">
    <location>
        <begin position="201"/>
        <end position="325"/>
    </location>
</feature>
<dbReference type="VEuPathDB" id="FungiDB:sscle_01g002400"/>
<gene>
    <name evidence="2" type="ORF">sscle_01g002400</name>
</gene>
<feature type="compositionally biased region" description="Basic and acidic residues" evidence="1">
    <location>
        <begin position="206"/>
        <end position="219"/>
    </location>
</feature>
<feature type="compositionally biased region" description="Polar residues" evidence="1">
    <location>
        <begin position="253"/>
        <end position="266"/>
    </location>
</feature>
<reference evidence="3" key="1">
    <citation type="journal article" date="2017" name="Genome Biol. Evol.">
        <title>The complete genome sequence of the phytopathogenic fungus Sclerotinia sclerotiorum reveals insights into the genome architecture of broad host range pathogens.</title>
        <authorList>
            <person name="Derbyshire M."/>
            <person name="Denton-Giles M."/>
            <person name="Hegedus D."/>
            <person name="Seifbarghy S."/>
            <person name="Rollins J."/>
            <person name="van Kan J."/>
            <person name="Seidl M.F."/>
            <person name="Faino L."/>
            <person name="Mbengue M."/>
            <person name="Navaud O."/>
            <person name="Raffaele S."/>
            <person name="Hammond-Kosack K."/>
            <person name="Heard S."/>
            <person name="Oliver R."/>
        </authorList>
    </citation>
    <scope>NUCLEOTIDE SEQUENCE [LARGE SCALE GENOMIC DNA]</scope>
    <source>
        <strain evidence="3">ATCC 18683 / 1980 / Ss-1</strain>
    </source>
</reference>
<evidence type="ECO:0000256" key="1">
    <source>
        <dbReference type="SAM" id="MobiDB-lite"/>
    </source>
</evidence>
<organism evidence="2 3">
    <name type="scientific">Sclerotinia sclerotiorum (strain ATCC 18683 / 1980 / Ss-1)</name>
    <name type="common">White mold</name>
    <name type="synonym">Whetzelinia sclerotiorum</name>
    <dbReference type="NCBI Taxonomy" id="665079"/>
    <lineage>
        <taxon>Eukaryota</taxon>
        <taxon>Fungi</taxon>
        <taxon>Dikarya</taxon>
        <taxon>Ascomycota</taxon>
        <taxon>Pezizomycotina</taxon>
        <taxon>Leotiomycetes</taxon>
        <taxon>Helotiales</taxon>
        <taxon>Sclerotiniaceae</taxon>
        <taxon>Sclerotinia</taxon>
    </lineage>
</organism>
<protein>
    <submittedName>
        <fullName evidence="2">Uncharacterized protein</fullName>
    </submittedName>
</protein>
<proteinExistence type="predicted"/>
<evidence type="ECO:0000313" key="3">
    <source>
        <dbReference type="Proteomes" id="UP000177798"/>
    </source>
</evidence>
<dbReference type="EMBL" id="CP017814">
    <property type="protein sequence ID" value="APA05470.1"/>
    <property type="molecule type" value="Genomic_DNA"/>
</dbReference>
<name>A0A1D9PS33_SCLS1</name>
<evidence type="ECO:0000313" key="2">
    <source>
        <dbReference type="EMBL" id="APA05470.1"/>
    </source>
</evidence>
<dbReference type="Proteomes" id="UP000177798">
    <property type="component" value="Chromosome 1"/>
</dbReference>
<sequence length="325" mass="37046">MPHLLPQPLPAMLQLDTFFQEQLIHQNTPPWFSLETPQALPLPLSIILSRAMEAFPIPQQVSHPPAHTHSKIYHPPPPPPPIMLSLNTPFQNQVLQTLDLIPHQNTPPQFRIETLHTLPSLLSLIPQLHTFLSQEFIPTSSNTDETLDTITPPQHTLINCQKTHAPKIPASKTVTPNFQFPYVLHLILVMDKLYRIGSDQAQQYHQKQEQEPSRIDHPSLRNPISISGRVFPDSEKSAVGLQERKSSTKSRYEPSTQVDASPQTRSYQRDETGLYTLNNEETSKEGKRKLRELVPRSMRQADIAAKRAEGFISRRYRSSTHEDGF</sequence>